<dbReference type="Proteomes" id="UP000020681">
    <property type="component" value="Unassembled WGS sequence"/>
</dbReference>
<proteinExistence type="predicted"/>
<evidence type="ECO:0000313" key="2">
    <source>
        <dbReference type="Proteomes" id="UP000020681"/>
    </source>
</evidence>
<comment type="caution">
    <text evidence="1">The sequence shown here is derived from an EMBL/GenBank/DDBJ whole genome shotgun (WGS) entry which is preliminary data.</text>
</comment>
<reference evidence="1 2" key="1">
    <citation type="submission" date="2014-01" db="EMBL/GenBank/DDBJ databases">
        <authorList>
            <person name="Dobos K."/>
            <person name="Lenaerts A."/>
            <person name="Ordway D."/>
            <person name="DeGroote M.A."/>
            <person name="Parker T."/>
            <person name="Sizemore C."/>
            <person name="Tallon L.J."/>
            <person name="Sadzewicz L.K."/>
            <person name="Sengamalay N."/>
            <person name="Fraser C.M."/>
            <person name="Hine E."/>
            <person name="Shefchek K.A."/>
            <person name="Das S.P."/>
            <person name="Tettelin H."/>
        </authorList>
    </citation>
    <scope>NUCLEOTIDE SEQUENCE [LARGE SCALE GENOMIC DNA]</scope>
    <source>
        <strain evidence="1 2">Harvey</strain>
    </source>
</reference>
<sequence>MHTHGLQVSPEDPADNVFLQIGPLNDHQYSYDIPGTVAVRV</sequence>
<dbReference type="EMBL" id="JAOL01000203">
    <property type="protein sequence ID" value="EUA85263.1"/>
    <property type="molecule type" value="Genomic_DNA"/>
</dbReference>
<gene>
    <name evidence="1" type="ORF">I551_8317</name>
</gene>
<keyword evidence="2" id="KW-1185">Reference proteome</keyword>
<accession>A0ABP3A0W7</accession>
<protein>
    <submittedName>
        <fullName evidence="1">Multicopper oxidase, type 1, CueO domain protein</fullName>
    </submittedName>
</protein>
<name>A0ABP3A0W7_MYCUL</name>
<evidence type="ECO:0000313" key="1">
    <source>
        <dbReference type="EMBL" id="EUA85263.1"/>
    </source>
</evidence>
<organism evidence="1 2">
    <name type="scientific">Mycobacterium ulcerans str. Harvey</name>
    <dbReference type="NCBI Taxonomy" id="1299332"/>
    <lineage>
        <taxon>Bacteria</taxon>
        <taxon>Bacillati</taxon>
        <taxon>Actinomycetota</taxon>
        <taxon>Actinomycetes</taxon>
        <taxon>Mycobacteriales</taxon>
        <taxon>Mycobacteriaceae</taxon>
        <taxon>Mycobacterium</taxon>
        <taxon>Mycobacterium ulcerans group</taxon>
    </lineage>
</organism>